<dbReference type="KEGG" id="vg:55012098"/>
<protein>
    <submittedName>
        <fullName evidence="1">Uncharacterized protein</fullName>
    </submittedName>
</protein>
<accession>A0A482JHD5</accession>
<sequence>MSDNYYPFKVKVEVEVYVQIEDHDVEDMRAKPPYANLDDVTLRELAAAQKARKSVGFTGSYADETTNVEIVTTGMPEGL</sequence>
<reference evidence="1 2" key="1">
    <citation type="submission" date="2019-02" db="EMBL/GenBank/DDBJ databases">
        <authorList>
            <person name="Rowley M."/>
            <person name="Stucki C."/>
            <person name="Ghiringhelli B."/>
            <person name="Naegele L."/>
            <person name="Emmons C.B."/>
            <person name="Slowan-Pomeroy T."/>
            <person name="Briggs L.A."/>
            <person name="Garlena R.A."/>
            <person name="Russell D.A."/>
            <person name="Pope W.H."/>
            <person name="Molloy S.D."/>
            <person name="Jacobs-Sera D."/>
            <person name="Hatfull G.F."/>
        </authorList>
    </citation>
    <scope>NUCLEOTIDE SEQUENCE [LARGE SCALE GENOMIC DNA]</scope>
</reference>
<keyword evidence="2" id="KW-1185">Reference proteome</keyword>
<name>A0A482JHD5_9CAUD</name>
<evidence type="ECO:0000313" key="2">
    <source>
        <dbReference type="Proteomes" id="UP000295568"/>
    </source>
</evidence>
<evidence type="ECO:0000313" key="1">
    <source>
        <dbReference type="EMBL" id="QBP33358.1"/>
    </source>
</evidence>
<dbReference type="EMBL" id="MK524501">
    <property type="protein sequence ID" value="QBP33358.1"/>
    <property type="molecule type" value="Genomic_DNA"/>
</dbReference>
<dbReference type="RefSeq" id="YP_009820658.1">
    <property type="nucleotide sequence ID" value="NC_048169.1"/>
</dbReference>
<dbReference type="Proteomes" id="UP000295568">
    <property type="component" value="Segment"/>
</dbReference>
<dbReference type="GeneID" id="55012098"/>
<proteinExistence type="predicted"/>
<gene>
    <name evidence="1" type="primary">144</name>
    <name evidence="1" type="ORF">SEA_BRUTONGASTER_144</name>
</gene>
<organism evidence="1 2">
    <name type="scientific">Gordonia phage BrutonGaster</name>
    <dbReference type="NCBI Taxonomy" id="2530116"/>
    <lineage>
        <taxon>Viruses</taxon>
        <taxon>Duplodnaviria</taxon>
        <taxon>Heunggongvirae</taxon>
        <taxon>Uroviricota</taxon>
        <taxon>Caudoviricetes</taxon>
        <taxon>Oneupvirus</taxon>
        <taxon>Oneupvirus brutongaster</taxon>
    </lineage>
</organism>